<evidence type="ECO:0000313" key="7">
    <source>
        <dbReference type="Proteomes" id="UP001233999"/>
    </source>
</evidence>
<name>A0AAD8E7W2_DIPPU</name>
<dbReference type="GO" id="GO:0004383">
    <property type="term" value="F:guanylate cyclase activity"/>
    <property type="evidence" value="ECO:0007669"/>
    <property type="project" value="UniProtKB-EC"/>
</dbReference>
<accession>A0AAD8E7W2</accession>
<evidence type="ECO:0000256" key="2">
    <source>
        <dbReference type="ARBA" id="ARBA00022741"/>
    </source>
</evidence>
<dbReference type="PANTHER" id="PTHR45655:SF5">
    <property type="entry name" value="SOLUBLE GUANYLATE CYCLASE 89DA-RELATED"/>
    <property type="match status" value="1"/>
</dbReference>
<comment type="caution">
    <text evidence="6">The sequence shown here is derived from an EMBL/GenBank/DDBJ whole genome shotgun (WGS) entry which is preliminary data.</text>
</comment>
<evidence type="ECO:0000259" key="5">
    <source>
        <dbReference type="Pfam" id="PF07701"/>
    </source>
</evidence>
<dbReference type="InterPro" id="IPR011645">
    <property type="entry name" value="HNOB_dom_associated"/>
</dbReference>
<keyword evidence="7" id="KW-1185">Reference proteome</keyword>
<dbReference type="AlphaFoldDB" id="A0AAD8E7W2"/>
<dbReference type="EC" id="4.6.1.2" evidence="1"/>
<dbReference type="Pfam" id="PF07700">
    <property type="entry name" value="HNOB"/>
    <property type="match status" value="1"/>
</dbReference>
<dbReference type="Gene3D" id="3.90.1520.10">
    <property type="entry name" value="H-NOX domain"/>
    <property type="match status" value="1"/>
</dbReference>
<dbReference type="GO" id="GO:0070482">
    <property type="term" value="P:response to oxygen levels"/>
    <property type="evidence" value="ECO:0007669"/>
    <property type="project" value="TreeGrafter"/>
</dbReference>
<dbReference type="PANTHER" id="PTHR45655">
    <property type="entry name" value="GUANYLATE CYCLASE SOLUBLE SUBUNIT BETA-2"/>
    <property type="match status" value="1"/>
</dbReference>
<reference evidence="6" key="2">
    <citation type="submission" date="2023-05" db="EMBL/GenBank/DDBJ databases">
        <authorList>
            <person name="Fouks B."/>
        </authorList>
    </citation>
    <scope>NUCLEOTIDE SEQUENCE</scope>
    <source>
        <strain evidence="6">Stay&amp;Tobe</strain>
        <tissue evidence="6">Testes</tissue>
    </source>
</reference>
<evidence type="ECO:0000256" key="3">
    <source>
        <dbReference type="ARBA" id="ARBA00023293"/>
    </source>
</evidence>
<dbReference type="EMBL" id="JASPKZ010008365">
    <property type="protein sequence ID" value="KAJ9579989.1"/>
    <property type="molecule type" value="Genomic_DNA"/>
</dbReference>
<dbReference type="GO" id="GO:0019934">
    <property type="term" value="P:cGMP-mediated signaling"/>
    <property type="evidence" value="ECO:0007669"/>
    <property type="project" value="TreeGrafter"/>
</dbReference>
<dbReference type="GO" id="GO:0020037">
    <property type="term" value="F:heme binding"/>
    <property type="evidence" value="ECO:0007669"/>
    <property type="project" value="InterPro"/>
</dbReference>
<dbReference type="SUPFAM" id="SSF111126">
    <property type="entry name" value="Ligand-binding domain in the NO signalling and Golgi transport"/>
    <property type="match status" value="1"/>
</dbReference>
<proteinExistence type="predicted"/>
<protein>
    <recommendedName>
        <fullName evidence="1">guanylate cyclase</fullName>
        <ecNumber evidence="1">4.6.1.2</ecNumber>
    </recommendedName>
</protein>
<dbReference type="Proteomes" id="UP001233999">
    <property type="component" value="Unassembled WGS sequence"/>
</dbReference>
<reference evidence="6" key="1">
    <citation type="journal article" date="2023" name="IScience">
        <title>Live-bearing cockroach genome reveals convergent evolutionary mechanisms linked to viviparity in insects and beyond.</title>
        <authorList>
            <person name="Fouks B."/>
            <person name="Harrison M.C."/>
            <person name="Mikhailova A.A."/>
            <person name="Marchal E."/>
            <person name="English S."/>
            <person name="Carruthers M."/>
            <person name="Jennings E.C."/>
            <person name="Chiamaka E.L."/>
            <person name="Frigard R.A."/>
            <person name="Pippel M."/>
            <person name="Attardo G.M."/>
            <person name="Benoit J.B."/>
            <person name="Bornberg-Bauer E."/>
            <person name="Tobe S.S."/>
        </authorList>
    </citation>
    <scope>NUCLEOTIDE SEQUENCE</scope>
    <source>
        <strain evidence="6">Stay&amp;Tobe</strain>
    </source>
</reference>
<organism evidence="6 7">
    <name type="scientific">Diploptera punctata</name>
    <name type="common">Pacific beetle cockroach</name>
    <dbReference type="NCBI Taxonomy" id="6984"/>
    <lineage>
        <taxon>Eukaryota</taxon>
        <taxon>Metazoa</taxon>
        <taxon>Ecdysozoa</taxon>
        <taxon>Arthropoda</taxon>
        <taxon>Hexapoda</taxon>
        <taxon>Insecta</taxon>
        <taxon>Pterygota</taxon>
        <taxon>Neoptera</taxon>
        <taxon>Polyneoptera</taxon>
        <taxon>Dictyoptera</taxon>
        <taxon>Blattodea</taxon>
        <taxon>Blaberoidea</taxon>
        <taxon>Blaberidae</taxon>
        <taxon>Diplopterinae</taxon>
        <taxon>Diploptera</taxon>
    </lineage>
</organism>
<dbReference type="InterPro" id="IPR038158">
    <property type="entry name" value="H-NOX_domain_sf"/>
</dbReference>
<dbReference type="InterPro" id="IPR011644">
    <property type="entry name" value="Heme_NO-bd"/>
</dbReference>
<feature type="non-terminal residue" evidence="6">
    <location>
        <position position="1"/>
    </location>
</feature>
<feature type="domain" description="Heme NO-binding" evidence="4">
    <location>
        <begin position="2"/>
        <end position="165"/>
    </location>
</feature>
<dbReference type="Pfam" id="PF07701">
    <property type="entry name" value="HNOBA"/>
    <property type="match status" value="1"/>
</dbReference>
<dbReference type="GO" id="GO:0000166">
    <property type="term" value="F:nucleotide binding"/>
    <property type="evidence" value="ECO:0007669"/>
    <property type="project" value="UniProtKB-KW"/>
</dbReference>
<dbReference type="InterPro" id="IPR042463">
    <property type="entry name" value="HNOB_dom_associated_sf"/>
</dbReference>
<dbReference type="GO" id="GO:0008074">
    <property type="term" value="C:guanylate cyclase complex, soluble"/>
    <property type="evidence" value="ECO:0007669"/>
    <property type="project" value="TreeGrafter"/>
</dbReference>
<evidence type="ECO:0000256" key="1">
    <source>
        <dbReference type="ARBA" id="ARBA00012202"/>
    </source>
</evidence>
<evidence type="ECO:0000313" key="6">
    <source>
        <dbReference type="EMBL" id="KAJ9579989.1"/>
    </source>
</evidence>
<feature type="domain" description="Haem NO binding associated" evidence="5">
    <location>
        <begin position="211"/>
        <end position="275"/>
    </location>
</feature>
<dbReference type="InterPro" id="IPR024096">
    <property type="entry name" value="NO_sig/Golgi_transp_ligand-bd"/>
</dbReference>
<dbReference type="Gene3D" id="3.30.450.260">
    <property type="entry name" value="Haem NO binding associated domain"/>
    <property type="match status" value="1"/>
</dbReference>
<evidence type="ECO:0000259" key="4">
    <source>
        <dbReference type="Pfam" id="PF07700"/>
    </source>
</evidence>
<sequence length="276" mass="31923">MYGMLLESVQHFVQLEYGEEIWQQVMEKAGCKFAVFNTHHIYPDHLMTSLAAACAELIGGDATMDTFMKFFGRCFVRFFSNFGYDMTIRSTGRYFSDFLENVDNIHMQMRFTYPKMKSPSMYITHVDPQGVVLVYRSNRQGFTHYFMGQLYQIAEELYNTKLAIKVLEEANTIPGAKKVLVKFRLDFDNRDFVFSRSEKRTSLERLSLPAVPCSVLMTLFPFGIVFGEDMRILAAGEKLLQICGTCPEALLGQIITDYFKLRRPRGIPFTWKKLLS</sequence>
<gene>
    <name evidence="6" type="ORF">L9F63_004372</name>
</gene>
<keyword evidence="2" id="KW-0547">Nucleotide-binding</keyword>
<keyword evidence="3" id="KW-0141">cGMP biosynthesis</keyword>